<name>A0A1Y5R8F4_9RHOB</name>
<dbReference type="AlphaFoldDB" id="A0A1Y5R8F4"/>
<dbReference type="PANTHER" id="PTHR11067:SF9">
    <property type="entry name" value="INOSINE TRIPHOSPHATE PYROPHOSPHATASE"/>
    <property type="match status" value="1"/>
</dbReference>
<dbReference type="RefSeq" id="WP_085834865.1">
    <property type="nucleotide sequence ID" value="NZ_FWFS01000001.1"/>
</dbReference>
<keyword evidence="7 10" id="KW-0546">Nucleotide metabolism</keyword>
<dbReference type="Proteomes" id="UP000193862">
    <property type="component" value="Unassembled WGS sequence"/>
</dbReference>
<dbReference type="InterPro" id="IPR020922">
    <property type="entry name" value="dITP/XTP_pyrophosphatase"/>
</dbReference>
<dbReference type="GO" id="GO:0036220">
    <property type="term" value="F:ITP diphosphatase activity"/>
    <property type="evidence" value="ECO:0007669"/>
    <property type="project" value="UniProtKB-UniRule"/>
</dbReference>
<dbReference type="GO" id="GO:0046872">
    <property type="term" value="F:metal ion binding"/>
    <property type="evidence" value="ECO:0007669"/>
    <property type="project" value="UniProtKB-KW"/>
</dbReference>
<dbReference type="HAMAP" id="MF_01405">
    <property type="entry name" value="Non_canon_purine_NTPase"/>
    <property type="match status" value="1"/>
</dbReference>
<dbReference type="OrthoDB" id="9807456at2"/>
<dbReference type="GO" id="GO:0000166">
    <property type="term" value="F:nucleotide binding"/>
    <property type="evidence" value="ECO:0007669"/>
    <property type="project" value="UniProtKB-KW"/>
</dbReference>
<evidence type="ECO:0000256" key="10">
    <source>
        <dbReference type="HAMAP-Rule" id="MF_01405"/>
    </source>
</evidence>
<organism evidence="12 13">
    <name type="scientific">Aquimixticola soesokkakensis</name>
    <dbReference type="NCBI Taxonomy" id="1519096"/>
    <lineage>
        <taxon>Bacteria</taxon>
        <taxon>Pseudomonadati</taxon>
        <taxon>Pseudomonadota</taxon>
        <taxon>Alphaproteobacteria</taxon>
        <taxon>Rhodobacterales</taxon>
        <taxon>Paracoccaceae</taxon>
        <taxon>Aquimixticola</taxon>
    </lineage>
</organism>
<evidence type="ECO:0000256" key="4">
    <source>
        <dbReference type="ARBA" id="ARBA00022741"/>
    </source>
</evidence>
<evidence type="ECO:0000256" key="9">
    <source>
        <dbReference type="ARBA" id="ARBA00052017"/>
    </source>
</evidence>
<dbReference type="EC" id="3.6.1.66" evidence="10"/>
<feature type="binding site" evidence="10">
    <location>
        <position position="45"/>
    </location>
    <ligand>
        <name>Mg(2+)</name>
        <dbReference type="ChEBI" id="CHEBI:18420"/>
    </ligand>
</feature>
<evidence type="ECO:0000256" key="2">
    <source>
        <dbReference type="ARBA" id="ARBA00011738"/>
    </source>
</evidence>
<comment type="cofactor">
    <cofactor evidence="10">
        <name>Mg(2+)</name>
        <dbReference type="ChEBI" id="CHEBI:18420"/>
    </cofactor>
    <text evidence="10">Binds 1 Mg(2+) ion per subunit.</text>
</comment>
<keyword evidence="4 10" id="KW-0547">Nucleotide-binding</keyword>
<comment type="subunit">
    <text evidence="2 10">Homodimer.</text>
</comment>
<evidence type="ECO:0000313" key="13">
    <source>
        <dbReference type="Proteomes" id="UP000193862"/>
    </source>
</evidence>
<dbReference type="GO" id="GO:0017111">
    <property type="term" value="F:ribonucleoside triphosphate phosphatase activity"/>
    <property type="evidence" value="ECO:0007669"/>
    <property type="project" value="InterPro"/>
</dbReference>
<feature type="binding site" evidence="10">
    <location>
        <position position="74"/>
    </location>
    <ligand>
        <name>Mg(2+)</name>
        <dbReference type="ChEBI" id="CHEBI:18420"/>
    </ligand>
</feature>
<gene>
    <name evidence="12" type="ORF">AQS8620_00104</name>
</gene>
<dbReference type="GO" id="GO:0005829">
    <property type="term" value="C:cytosol"/>
    <property type="evidence" value="ECO:0007669"/>
    <property type="project" value="TreeGrafter"/>
</dbReference>
<dbReference type="EMBL" id="FWFS01000001">
    <property type="protein sequence ID" value="SLN11516.1"/>
    <property type="molecule type" value="Genomic_DNA"/>
</dbReference>
<dbReference type="InterPro" id="IPR029001">
    <property type="entry name" value="ITPase-like_fam"/>
</dbReference>
<dbReference type="GO" id="GO:0036222">
    <property type="term" value="F:XTP diphosphatase activity"/>
    <property type="evidence" value="ECO:0007669"/>
    <property type="project" value="UniProtKB-UniRule"/>
</dbReference>
<dbReference type="GO" id="GO:0009146">
    <property type="term" value="P:purine nucleoside triphosphate catabolic process"/>
    <property type="evidence" value="ECO:0007669"/>
    <property type="project" value="UniProtKB-UniRule"/>
</dbReference>
<evidence type="ECO:0000256" key="5">
    <source>
        <dbReference type="ARBA" id="ARBA00022801"/>
    </source>
</evidence>
<feature type="active site" description="Proton acceptor" evidence="10">
    <location>
        <position position="74"/>
    </location>
</feature>
<dbReference type="PANTHER" id="PTHR11067">
    <property type="entry name" value="INOSINE TRIPHOSPHATE PYROPHOSPHATASE/HAM1 PROTEIN"/>
    <property type="match status" value="1"/>
</dbReference>
<keyword evidence="6 10" id="KW-0460">Magnesium</keyword>
<comment type="function">
    <text evidence="10">Pyrophosphatase that catalyzes the hydrolysis of nucleoside triphosphates to their monophosphate derivatives, with a high preference for the non-canonical purine nucleotides XTP (xanthosine triphosphate), dITP (deoxyinosine triphosphate) and ITP. Seems to function as a house-cleaning enzyme that removes non-canonical purine nucleotides from the nucleotide pool, thus preventing their incorporation into DNA/RNA and avoiding chromosomal lesions.</text>
</comment>
<comment type="catalytic activity">
    <reaction evidence="9 10">
        <text>XTP + H2O = XMP + diphosphate + H(+)</text>
        <dbReference type="Rhea" id="RHEA:28610"/>
        <dbReference type="ChEBI" id="CHEBI:15377"/>
        <dbReference type="ChEBI" id="CHEBI:15378"/>
        <dbReference type="ChEBI" id="CHEBI:33019"/>
        <dbReference type="ChEBI" id="CHEBI:57464"/>
        <dbReference type="ChEBI" id="CHEBI:61314"/>
        <dbReference type="EC" id="3.6.1.66"/>
    </reaction>
</comment>
<feature type="binding site" evidence="10">
    <location>
        <begin position="188"/>
        <end position="189"/>
    </location>
    <ligand>
        <name>substrate</name>
    </ligand>
</feature>
<feature type="binding site" evidence="10">
    <location>
        <position position="75"/>
    </location>
    <ligand>
        <name>substrate</name>
    </ligand>
</feature>
<evidence type="ECO:0000313" key="12">
    <source>
        <dbReference type="EMBL" id="SLN11516.1"/>
    </source>
</evidence>
<evidence type="ECO:0000256" key="8">
    <source>
        <dbReference type="ARBA" id="ARBA00051875"/>
    </source>
</evidence>
<keyword evidence="13" id="KW-1185">Reference proteome</keyword>
<feature type="binding site" evidence="10">
    <location>
        <position position="183"/>
    </location>
    <ligand>
        <name>substrate</name>
    </ligand>
</feature>
<dbReference type="SUPFAM" id="SSF52972">
    <property type="entry name" value="ITPase-like"/>
    <property type="match status" value="1"/>
</dbReference>
<keyword evidence="5 10" id="KW-0378">Hydrolase</keyword>
<sequence length="206" mass="22234">MRRFTGNKLVLASHNKGKLREISALLAPLGIEVISAGDLGLAEPEETESTYAGNARIKAHFAAKASGLPALSDDSGLSVDALDGTPGVFTADWAETPQGRDFAMAMGKVWHKLEDAHAPAPRRAQFNCTLCVAWPDGHDEIFAGQVHGQLTWPMRGTLGFGFDPMFVPDGHSETFGEMDPAKKHAMSHRAVAFEKLMSDCFKDLAK</sequence>
<dbReference type="GO" id="GO:0035870">
    <property type="term" value="F:dITP diphosphatase activity"/>
    <property type="evidence" value="ECO:0007669"/>
    <property type="project" value="UniProtKB-UniRule"/>
</dbReference>
<dbReference type="Gene3D" id="3.90.950.10">
    <property type="match status" value="1"/>
</dbReference>
<evidence type="ECO:0000256" key="3">
    <source>
        <dbReference type="ARBA" id="ARBA00022723"/>
    </source>
</evidence>
<dbReference type="GO" id="GO:0009117">
    <property type="term" value="P:nucleotide metabolic process"/>
    <property type="evidence" value="ECO:0007669"/>
    <property type="project" value="UniProtKB-KW"/>
</dbReference>
<dbReference type="Pfam" id="PF01725">
    <property type="entry name" value="Ham1p_like"/>
    <property type="match status" value="1"/>
</dbReference>
<feature type="binding site" evidence="10">
    <location>
        <begin position="13"/>
        <end position="18"/>
    </location>
    <ligand>
        <name>substrate</name>
    </ligand>
</feature>
<comment type="catalytic activity">
    <reaction evidence="10">
        <text>ITP + H2O = IMP + diphosphate + H(+)</text>
        <dbReference type="Rhea" id="RHEA:29399"/>
        <dbReference type="ChEBI" id="CHEBI:15377"/>
        <dbReference type="ChEBI" id="CHEBI:15378"/>
        <dbReference type="ChEBI" id="CHEBI:33019"/>
        <dbReference type="ChEBI" id="CHEBI:58053"/>
        <dbReference type="ChEBI" id="CHEBI:61402"/>
        <dbReference type="EC" id="3.6.1.66"/>
    </reaction>
</comment>
<evidence type="ECO:0000256" key="6">
    <source>
        <dbReference type="ARBA" id="ARBA00022842"/>
    </source>
</evidence>
<feature type="binding site" evidence="10">
    <location>
        <begin position="160"/>
        <end position="163"/>
    </location>
    <ligand>
        <name>substrate</name>
    </ligand>
</feature>
<dbReference type="CDD" id="cd00515">
    <property type="entry name" value="HAM1"/>
    <property type="match status" value="1"/>
</dbReference>
<dbReference type="InterPro" id="IPR002637">
    <property type="entry name" value="RdgB/HAM1"/>
</dbReference>
<keyword evidence="3 10" id="KW-0479">Metal-binding</keyword>
<evidence type="ECO:0000256" key="11">
    <source>
        <dbReference type="RuleBase" id="RU003781"/>
    </source>
</evidence>
<accession>A0A1Y5R8F4</accession>
<protein>
    <recommendedName>
        <fullName evidence="10">dITP/XTP pyrophosphatase</fullName>
        <ecNumber evidence="10">3.6.1.66</ecNumber>
    </recommendedName>
    <alternativeName>
        <fullName evidence="10">Non-canonical purine NTP pyrophosphatase</fullName>
    </alternativeName>
    <alternativeName>
        <fullName evidence="10">Non-standard purine NTP pyrophosphatase</fullName>
    </alternativeName>
    <alternativeName>
        <fullName evidence="10">Nucleoside-triphosphate diphosphatase</fullName>
    </alternativeName>
    <alternativeName>
        <fullName evidence="10">Nucleoside-triphosphate pyrophosphatase</fullName>
        <shortName evidence="10">NTPase</shortName>
    </alternativeName>
</protein>
<dbReference type="NCBIfam" id="TIGR00042">
    <property type="entry name" value="RdgB/HAM1 family non-canonical purine NTP pyrophosphatase"/>
    <property type="match status" value="1"/>
</dbReference>
<proteinExistence type="inferred from homology"/>
<evidence type="ECO:0000256" key="1">
    <source>
        <dbReference type="ARBA" id="ARBA00008023"/>
    </source>
</evidence>
<comment type="catalytic activity">
    <reaction evidence="8 10">
        <text>dITP + H2O = dIMP + diphosphate + H(+)</text>
        <dbReference type="Rhea" id="RHEA:28342"/>
        <dbReference type="ChEBI" id="CHEBI:15377"/>
        <dbReference type="ChEBI" id="CHEBI:15378"/>
        <dbReference type="ChEBI" id="CHEBI:33019"/>
        <dbReference type="ChEBI" id="CHEBI:61194"/>
        <dbReference type="ChEBI" id="CHEBI:61382"/>
        <dbReference type="EC" id="3.6.1.66"/>
    </reaction>
</comment>
<comment type="similarity">
    <text evidence="1 10 11">Belongs to the HAM1 NTPase family.</text>
</comment>
<reference evidence="12 13" key="1">
    <citation type="submission" date="2017-03" db="EMBL/GenBank/DDBJ databases">
        <authorList>
            <person name="Afonso C.L."/>
            <person name="Miller P.J."/>
            <person name="Scott M.A."/>
            <person name="Spackman E."/>
            <person name="Goraichik I."/>
            <person name="Dimitrov K.M."/>
            <person name="Suarez D.L."/>
            <person name="Swayne D.E."/>
        </authorList>
    </citation>
    <scope>NUCLEOTIDE SEQUENCE [LARGE SCALE GENOMIC DNA]</scope>
    <source>
        <strain evidence="12 13">CECT 8620</strain>
    </source>
</reference>
<evidence type="ECO:0000256" key="7">
    <source>
        <dbReference type="ARBA" id="ARBA00023080"/>
    </source>
</evidence>
<dbReference type="FunFam" id="3.90.950.10:FF:000001">
    <property type="entry name" value="dITP/XTP pyrophosphatase"/>
    <property type="match status" value="1"/>
</dbReference>